<evidence type="ECO:0000313" key="4">
    <source>
        <dbReference type="EMBL" id="RKF65975.1"/>
    </source>
</evidence>
<organism evidence="4 5">
    <name type="scientific">Golovinomyces cichoracearum</name>
    <dbReference type="NCBI Taxonomy" id="62708"/>
    <lineage>
        <taxon>Eukaryota</taxon>
        <taxon>Fungi</taxon>
        <taxon>Dikarya</taxon>
        <taxon>Ascomycota</taxon>
        <taxon>Pezizomycotina</taxon>
        <taxon>Leotiomycetes</taxon>
        <taxon>Erysiphales</taxon>
        <taxon>Erysiphaceae</taxon>
        <taxon>Golovinomyces</taxon>
    </lineage>
</organism>
<dbReference type="PROSITE" id="PS00463">
    <property type="entry name" value="ZN2_CY6_FUNGAL_1"/>
    <property type="match status" value="1"/>
</dbReference>
<comment type="caution">
    <text evidence="4">The sequence shown here is derived from an EMBL/GenBank/DDBJ whole genome shotgun (WGS) entry which is preliminary data.</text>
</comment>
<dbReference type="PANTHER" id="PTHR47655">
    <property type="entry name" value="QUINIC ACID UTILIZATION ACTIVATOR"/>
    <property type="match status" value="1"/>
</dbReference>
<gene>
    <name evidence="4" type="ORF">GcM3_114002</name>
</gene>
<dbReference type="Proteomes" id="UP000283383">
    <property type="component" value="Unassembled WGS sequence"/>
</dbReference>
<keyword evidence="5" id="KW-1185">Reference proteome</keyword>
<dbReference type="GO" id="GO:0000981">
    <property type="term" value="F:DNA-binding transcription factor activity, RNA polymerase II-specific"/>
    <property type="evidence" value="ECO:0007669"/>
    <property type="project" value="InterPro"/>
</dbReference>
<dbReference type="SUPFAM" id="SSF57701">
    <property type="entry name" value="Zn2/Cys6 DNA-binding domain"/>
    <property type="match status" value="1"/>
</dbReference>
<dbReference type="AlphaFoldDB" id="A0A420I8H9"/>
<evidence type="ECO:0000259" key="3">
    <source>
        <dbReference type="PROSITE" id="PS50048"/>
    </source>
</evidence>
<dbReference type="InterPro" id="IPR036864">
    <property type="entry name" value="Zn2-C6_fun-type_DNA-bd_sf"/>
</dbReference>
<dbReference type="InterPro" id="IPR052783">
    <property type="entry name" value="Metabolic/Drug-Res_Regulator"/>
</dbReference>
<dbReference type="PANTHER" id="PTHR47655:SF3">
    <property type="entry name" value="ZN(II)2CYS6 TRANSCRIPTION FACTOR (EUROFUNG)"/>
    <property type="match status" value="1"/>
</dbReference>
<evidence type="ECO:0000313" key="5">
    <source>
        <dbReference type="Proteomes" id="UP000283383"/>
    </source>
</evidence>
<dbReference type="InterPro" id="IPR001138">
    <property type="entry name" value="Zn2Cys6_DnaBD"/>
</dbReference>
<name>A0A420I8H9_9PEZI</name>
<sequence>MAPKITLSPSISNDSRVTTRPVKRQRSFCLNDEDSDDVPRKQHRRVSKACERCRLKKTKCDGEIPCQRCTDDMVACCEGARKKGGSKTVSESSCVELLECQQSKFIAGHLKMFKIMVDAGIWSFGEVRRNSRGVPIVHDILEKLGVMRSGSDFSKNFPESPDENRALREQLKAKKHQETSTDDRDEFQLTTPKSSPPLLEHTDRESSMETCFSEVKPTILTESRTMNMGQPSYPNVELQQNLDRYSSRNVYWRSNGEKMDTNMAQHNLMPSVANSLLENYQLQDKEKKSINSNPWEEPVSNFPISIPSSAQDQPQYPMYNLGTYGILFNSSTVFNDVPNLGSSQFLQSLDTHIGMMPSGMKYAYDPYMG</sequence>
<evidence type="ECO:0000256" key="2">
    <source>
        <dbReference type="SAM" id="MobiDB-lite"/>
    </source>
</evidence>
<dbReference type="Pfam" id="PF00172">
    <property type="entry name" value="Zn_clus"/>
    <property type="match status" value="1"/>
</dbReference>
<dbReference type="EMBL" id="MCBQ01011434">
    <property type="protein sequence ID" value="RKF65975.1"/>
    <property type="molecule type" value="Genomic_DNA"/>
</dbReference>
<dbReference type="PROSITE" id="PS50048">
    <property type="entry name" value="ZN2_CY6_FUNGAL_2"/>
    <property type="match status" value="1"/>
</dbReference>
<dbReference type="SMART" id="SM00066">
    <property type="entry name" value="GAL4"/>
    <property type="match status" value="1"/>
</dbReference>
<feature type="domain" description="Zn(2)-C6 fungal-type" evidence="3">
    <location>
        <begin position="49"/>
        <end position="76"/>
    </location>
</feature>
<feature type="compositionally biased region" description="Polar residues" evidence="2">
    <location>
        <begin position="7"/>
        <end position="18"/>
    </location>
</feature>
<evidence type="ECO:0000256" key="1">
    <source>
        <dbReference type="ARBA" id="ARBA00023242"/>
    </source>
</evidence>
<feature type="region of interest" description="Disordered" evidence="2">
    <location>
        <begin position="1"/>
        <end position="22"/>
    </location>
</feature>
<proteinExistence type="predicted"/>
<reference evidence="4 5" key="1">
    <citation type="journal article" date="2018" name="BMC Genomics">
        <title>Comparative genome analyses reveal sequence features reflecting distinct modes of host-adaptation between dicot and monocot powdery mildew.</title>
        <authorList>
            <person name="Wu Y."/>
            <person name="Ma X."/>
            <person name="Pan Z."/>
            <person name="Kale S.D."/>
            <person name="Song Y."/>
            <person name="King H."/>
            <person name="Zhang Q."/>
            <person name="Presley C."/>
            <person name="Deng X."/>
            <person name="Wei C.I."/>
            <person name="Xiao S."/>
        </authorList>
    </citation>
    <scope>NUCLEOTIDE SEQUENCE [LARGE SCALE GENOMIC DNA]</scope>
    <source>
        <strain evidence="4">UMSG3</strain>
    </source>
</reference>
<dbReference type="Gene3D" id="4.10.240.10">
    <property type="entry name" value="Zn(2)-C6 fungal-type DNA-binding domain"/>
    <property type="match status" value="1"/>
</dbReference>
<dbReference type="GO" id="GO:0008270">
    <property type="term" value="F:zinc ion binding"/>
    <property type="evidence" value="ECO:0007669"/>
    <property type="project" value="InterPro"/>
</dbReference>
<feature type="compositionally biased region" description="Basic and acidic residues" evidence="2">
    <location>
        <begin position="171"/>
        <end position="182"/>
    </location>
</feature>
<protein>
    <recommendedName>
        <fullName evidence="3">Zn(2)-C6 fungal-type domain-containing protein</fullName>
    </recommendedName>
</protein>
<accession>A0A420I8H9</accession>
<feature type="region of interest" description="Disordered" evidence="2">
    <location>
        <begin position="171"/>
        <end position="211"/>
    </location>
</feature>
<keyword evidence="1" id="KW-0539">Nucleus</keyword>
<dbReference type="CDD" id="cd00067">
    <property type="entry name" value="GAL4"/>
    <property type="match status" value="1"/>
</dbReference>
<dbReference type="STRING" id="62708.A0A420I8H9"/>